<evidence type="ECO:0000313" key="2">
    <source>
        <dbReference type="Proteomes" id="UP000828941"/>
    </source>
</evidence>
<reference evidence="1 2" key="1">
    <citation type="journal article" date="2022" name="DNA Res.">
        <title>Chromosomal-level genome assembly of the orchid tree Bauhinia variegata (Leguminosae; Cercidoideae) supports the allotetraploid origin hypothesis of Bauhinia.</title>
        <authorList>
            <person name="Zhong Y."/>
            <person name="Chen Y."/>
            <person name="Zheng D."/>
            <person name="Pang J."/>
            <person name="Liu Y."/>
            <person name="Luo S."/>
            <person name="Meng S."/>
            <person name="Qian L."/>
            <person name="Wei D."/>
            <person name="Dai S."/>
            <person name="Zhou R."/>
        </authorList>
    </citation>
    <scope>NUCLEOTIDE SEQUENCE [LARGE SCALE GENOMIC DNA]</scope>
    <source>
        <strain evidence="1">BV-YZ2020</strain>
    </source>
</reference>
<organism evidence="1 2">
    <name type="scientific">Bauhinia variegata</name>
    <name type="common">Purple orchid tree</name>
    <name type="synonym">Phanera variegata</name>
    <dbReference type="NCBI Taxonomy" id="167791"/>
    <lineage>
        <taxon>Eukaryota</taxon>
        <taxon>Viridiplantae</taxon>
        <taxon>Streptophyta</taxon>
        <taxon>Embryophyta</taxon>
        <taxon>Tracheophyta</taxon>
        <taxon>Spermatophyta</taxon>
        <taxon>Magnoliopsida</taxon>
        <taxon>eudicotyledons</taxon>
        <taxon>Gunneridae</taxon>
        <taxon>Pentapetalae</taxon>
        <taxon>rosids</taxon>
        <taxon>fabids</taxon>
        <taxon>Fabales</taxon>
        <taxon>Fabaceae</taxon>
        <taxon>Cercidoideae</taxon>
        <taxon>Cercideae</taxon>
        <taxon>Bauhiniinae</taxon>
        <taxon>Bauhinia</taxon>
    </lineage>
</organism>
<dbReference type="EMBL" id="CM039438">
    <property type="protein sequence ID" value="KAI4298590.1"/>
    <property type="molecule type" value="Genomic_DNA"/>
</dbReference>
<gene>
    <name evidence="1" type="ORF">L6164_032130</name>
</gene>
<proteinExistence type="predicted"/>
<comment type="caution">
    <text evidence="1">The sequence shown here is derived from an EMBL/GenBank/DDBJ whole genome shotgun (WGS) entry which is preliminary data.</text>
</comment>
<evidence type="ECO:0000313" key="1">
    <source>
        <dbReference type="EMBL" id="KAI4298590.1"/>
    </source>
</evidence>
<protein>
    <submittedName>
        <fullName evidence="1">Uncharacterized protein</fullName>
    </submittedName>
</protein>
<name>A0ACB9KN64_BAUVA</name>
<dbReference type="Proteomes" id="UP000828941">
    <property type="component" value="Chromosome 13"/>
</dbReference>
<sequence>MFSLEMDASKRVTAKQLKELLQEQQEPFSLNNYLSERRYMFKNWRSDNSSNIHHLSSAKNPKWLIKYDSRKIRKRFILARGILRSLLHKFIPTGGSPEFSKWETTSETQISQQANNVQGQVLAYEHHSSTLLNMFQTFTLPKLRSLEVDADVKPHRIIRKKKKQSYMEPELQPSPNEVCHLKSAISTLSQKSVGDPMFSAYLRKLLENSHMLKLTHVGRNKLQEMLGTVSLHKRTKRSELKRKQLLFRCIEKARDAHAESSITSEEWRNFQKLQSEIYVEMGDVILDDMVKEIIHLLLD</sequence>
<keyword evidence="2" id="KW-1185">Reference proteome</keyword>
<accession>A0ACB9KN64</accession>